<evidence type="ECO:0000256" key="1">
    <source>
        <dbReference type="SAM" id="MobiDB-lite"/>
    </source>
</evidence>
<dbReference type="AlphaFoldDB" id="A0A6G4X185"/>
<keyword evidence="5" id="KW-1185">Reference proteome</keyword>
<accession>A0A6G4X185</accession>
<evidence type="ECO:0000313" key="4">
    <source>
        <dbReference type="EMBL" id="NGO71255.1"/>
    </source>
</evidence>
<dbReference type="EMBL" id="JAAKZZ010000280">
    <property type="protein sequence ID" value="NGO71255.1"/>
    <property type="molecule type" value="Genomic_DNA"/>
</dbReference>
<dbReference type="Pfam" id="PF00092">
    <property type="entry name" value="VWA"/>
    <property type="match status" value="1"/>
</dbReference>
<dbReference type="InterPro" id="IPR036465">
    <property type="entry name" value="vWFA_dom_sf"/>
</dbReference>
<comment type="caution">
    <text evidence="4">The sequence shown here is derived from an EMBL/GenBank/DDBJ whole genome shotgun (WGS) entry which is preliminary data.</text>
</comment>
<name>A0A6G4X185_9ACTN</name>
<feature type="signal peptide" evidence="2">
    <location>
        <begin position="1"/>
        <end position="17"/>
    </location>
</feature>
<sequence>MIATALALALGAGTAVGARTGVISFGDSCEGGTVELRIAASPDVAPALSAVAASAKDSEAKSDGRCLDVQVSERTGSEVADTLQRGERLENDIWVPDSKVWLDRAGSSGKAPALETVGNVAGSPLALAAIPTAAGKLGWPRKSYTWSRIADAAAGDDEPRVGTADPARSATGLLALARIQQATAEEEGRDSDTKAAAAAKLLAKRTAAGNAQALQTLPHDRSAAERGNPQRNHALILSEQAAFAHNKRGGDAPRLRLFYPKGGATALDYPYTLVDAKKLGTEKSRAALRFQTLIGNAEGRRTLAAHGFRPASGQAQSGVTRTAGGRDPQPFDAAPAPAPSARNVRSTLGMWTITVQSARFLMVVDASASMAAPVRGRSGASRMDVTKESLAEGLSQFTAQDEVGLWEFSTKLDGKRDYRELVPTGSLDDRDGRGRTRRDRLTAAFGSMAPIPDGATGLHDTTLAAYKKARDGYAEGRFNAVVLLTDGANEDPGSIDRDELTAELDELSDGRPLLPIIGVAVGPDADEKGAQEIAEATGGSAHQVDDPAQIHSVILKAVMEAGSRS</sequence>
<evidence type="ECO:0000259" key="3">
    <source>
        <dbReference type="PROSITE" id="PS50234"/>
    </source>
</evidence>
<dbReference type="PROSITE" id="PS50234">
    <property type="entry name" value="VWFA"/>
    <property type="match status" value="1"/>
</dbReference>
<feature type="compositionally biased region" description="Low complexity" evidence="1">
    <location>
        <begin position="328"/>
        <end position="341"/>
    </location>
</feature>
<dbReference type="Pfam" id="PF13531">
    <property type="entry name" value="SBP_bac_11"/>
    <property type="match status" value="1"/>
</dbReference>
<feature type="domain" description="VWFA" evidence="3">
    <location>
        <begin position="359"/>
        <end position="558"/>
    </location>
</feature>
<dbReference type="SUPFAM" id="SSF53850">
    <property type="entry name" value="Periplasmic binding protein-like II"/>
    <property type="match status" value="1"/>
</dbReference>
<protein>
    <submittedName>
        <fullName evidence="4">VWA domain-containing protein</fullName>
    </submittedName>
</protein>
<gene>
    <name evidence="4" type="ORF">G5C65_23415</name>
</gene>
<evidence type="ECO:0000313" key="5">
    <source>
        <dbReference type="Proteomes" id="UP000477722"/>
    </source>
</evidence>
<dbReference type="Proteomes" id="UP000477722">
    <property type="component" value="Unassembled WGS sequence"/>
</dbReference>
<evidence type="ECO:0000256" key="2">
    <source>
        <dbReference type="SAM" id="SignalP"/>
    </source>
</evidence>
<dbReference type="SUPFAM" id="SSF53300">
    <property type="entry name" value="vWA-like"/>
    <property type="match status" value="1"/>
</dbReference>
<proteinExistence type="predicted"/>
<feature type="chain" id="PRO_5039421343" evidence="2">
    <location>
        <begin position="18"/>
        <end position="565"/>
    </location>
</feature>
<feature type="region of interest" description="Disordered" evidence="1">
    <location>
        <begin position="307"/>
        <end position="342"/>
    </location>
</feature>
<dbReference type="Gene3D" id="3.40.50.410">
    <property type="entry name" value="von Willebrand factor, type A domain"/>
    <property type="match status" value="1"/>
</dbReference>
<reference evidence="4 5" key="1">
    <citation type="submission" date="2020-02" db="EMBL/GenBank/DDBJ databases">
        <title>Whole-genome analyses of novel actinobacteria.</title>
        <authorList>
            <person name="Sahin N."/>
            <person name="Tatar D."/>
        </authorList>
    </citation>
    <scope>NUCLEOTIDE SEQUENCE [LARGE SCALE GENOMIC DNA]</scope>
    <source>
        <strain evidence="4 5">SB3404</strain>
    </source>
</reference>
<dbReference type="InterPro" id="IPR002035">
    <property type="entry name" value="VWF_A"/>
</dbReference>
<keyword evidence="2" id="KW-0732">Signal</keyword>
<organism evidence="4 5">
    <name type="scientific">Streptomyces boncukensis</name>
    <dbReference type="NCBI Taxonomy" id="2711219"/>
    <lineage>
        <taxon>Bacteria</taxon>
        <taxon>Bacillati</taxon>
        <taxon>Actinomycetota</taxon>
        <taxon>Actinomycetes</taxon>
        <taxon>Kitasatosporales</taxon>
        <taxon>Streptomycetaceae</taxon>
        <taxon>Streptomyces</taxon>
    </lineage>
</organism>
<dbReference type="SMART" id="SM00327">
    <property type="entry name" value="VWA"/>
    <property type="match status" value="1"/>
</dbReference>